<dbReference type="PANTHER" id="PTHR15263:SF1">
    <property type="entry name" value="NF-KAPPA-B INHIBITOR-LIKE PROTEIN 1"/>
    <property type="match status" value="1"/>
</dbReference>
<reference evidence="8 9" key="1">
    <citation type="journal article" date="2010" name="Proc. Natl. Acad. Sci. U.S.A.">
        <title>Insights into evolution of multicellular fungi from the assembled chromosomes of the mushroom Coprinopsis cinerea (Coprinus cinereus).</title>
        <authorList>
            <person name="Stajich J.E."/>
            <person name="Wilke S.K."/>
            <person name="Ahren D."/>
            <person name="Au C.H."/>
            <person name="Birren B.W."/>
            <person name="Borodovsky M."/>
            <person name="Burns C."/>
            <person name="Canback B."/>
            <person name="Casselton L.A."/>
            <person name="Cheng C.K."/>
            <person name="Deng J."/>
            <person name="Dietrich F.S."/>
            <person name="Fargo D.C."/>
            <person name="Farman M.L."/>
            <person name="Gathman A.C."/>
            <person name="Goldberg J."/>
            <person name="Guigo R."/>
            <person name="Hoegger P.J."/>
            <person name="Hooker J.B."/>
            <person name="Huggins A."/>
            <person name="James T.Y."/>
            <person name="Kamada T."/>
            <person name="Kilaru S."/>
            <person name="Kodira C."/>
            <person name="Kues U."/>
            <person name="Kupfer D."/>
            <person name="Kwan H.S."/>
            <person name="Lomsadze A."/>
            <person name="Li W."/>
            <person name="Lilly W.W."/>
            <person name="Ma L.J."/>
            <person name="Mackey A.J."/>
            <person name="Manning G."/>
            <person name="Martin F."/>
            <person name="Muraguchi H."/>
            <person name="Natvig D.O."/>
            <person name="Palmerini H."/>
            <person name="Ramesh M.A."/>
            <person name="Rehmeyer C.J."/>
            <person name="Roe B.A."/>
            <person name="Shenoy N."/>
            <person name="Stanke M."/>
            <person name="Ter-Hovhannisyan V."/>
            <person name="Tunlid A."/>
            <person name="Velagapudi R."/>
            <person name="Vision T.J."/>
            <person name="Zeng Q."/>
            <person name="Zolan M.E."/>
            <person name="Pukkila P.J."/>
        </authorList>
    </citation>
    <scope>NUCLEOTIDE SEQUENCE [LARGE SCALE GENOMIC DNA]</scope>
    <source>
        <strain evidence="9">Okayama-7 / 130 / ATCC MYA-4618 / FGSC 9003</strain>
    </source>
</reference>
<accession>A8N5V2</accession>
<feature type="compositionally biased region" description="Basic residues" evidence="7">
    <location>
        <begin position="1"/>
        <end position="20"/>
    </location>
</feature>
<comment type="subcellular location">
    <subcellularLocation>
        <location evidence="1">Nucleus</location>
    </subcellularLocation>
</comment>
<proteinExistence type="predicted"/>
<dbReference type="InterPro" id="IPR038753">
    <property type="entry name" value="NFKBIL1"/>
</dbReference>
<dbReference type="GeneID" id="6006685"/>
<sequence>MQAAGTHRHHRPMGTHHRSHSGQSYTGATAGSIRRKASGGRGYEERPVHPPGPWEQMTNTYSWVVEQEILHRPKASRKPTEEWVLKQQIYFPEEEDLCSRRYMPSRSSSMRREVPPRRTWEEVVYRYEIDAERWMRHEAEVRRLAEERQRAQARIQEEIRRIDERIQQRRAAEKRLIEEYRMQGWATMRERERREQRRMEKVVLESWEKYEARWAELGASTELLSFRNIPWPLISPPKSIEDITPAAIQTFLLSPAHSQTTSSKDRLRSAQLRWHPDRFRRLHNRIEESEKAMIEEGAGVVARCLNELMEREKSKL</sequence>
<evidence type="ECO:0000256" key="7">
    <source>
        <dbReference type="SAM" id="MobiDB-lite"/>
    </source>
</evidence>
<evidence type="ECO:0000256" key="5">
    <source>
        <dbReference type="ARBA" id="ARBA00023242"/>
    </source>
</evidence>
<feature type="coiled-coil region" evidence="6">
    <location>
        <begin position="134"/>
        <end position="175"/>
    </location>
</feature>
<keyword evidence="5" id="KW-0539">Nucleus</keyword>
<dbReference type="EMBL" id="AACS02000003">
    <property type="protein sequence ID" value="EAU91394.1"/>
    <property type="molecule type" value="Genomic_DNA"/>
</dbReference>
<evidence type="ECO:0000313" key="9">
    <source>
        <dbReference type="Proteomes" id="UP000001861"/>
    </source>
</evidence>
<keyword evidence="9" id="KW-1185">Reference proteome</keyword>
<protein>
    <recommendedName>
        <fullName evidence="10">J domain-containing protein</fullName>
    </recommendedName>
</protein>
<keyword evidence="6" id="KW-0175">Coiled coil</keyword>
<evidence type="ECO:0000256" key="2">
    <source>
        <dbReference type="ARBA" id="ARBA00022553"/>
    </source>
</evidence>
<keyword evidence="2" id="KW-0597">Phosphoprotein</keyword>
<feature type="region of interest" description="Disordered" evidence="7">
    <location>
        <begin position="1"/>
        <end position="56"/>
    </location>
</feature>
<keyword evidence="4" id="KW-0040">ANK repeat</keyword>
<dbReference type="AlphaFoldDB" id="A8N5V2"/>
<dbReference type="GO" id="GO:0005634">
    <property type="term" value="C:nucleus"/>
    <property type="evidence" value="ECO:0007669"/>
    <property type="project" value="UniProtKB-SubCell"/>
</dbReference>
<evidence type="ECO:0000256" key="3">
    <source>
        <dbReference type="ARBA" id="ARBA00022737"/>
    </source>
</evidence>
<dbReference type="OrthoDB" id="412109at2759"/>
<evidence type="ECO:0008006" key="10">
    <source>
        <dbReference type="Google" id="ProtNLM"/>
    </source>
</evidence>
<dbReference type="RefSeq" id="XP_001830247.1">
    <property type="nucleotide sequence ID" value="XM_001830195.1"/>
</dbReference>
<dbReference type="eggNOG" id="ENOG502SQQI">
    <property type="taxonomic scope" value="Eukaryota"/>
</dbReference>
<evidence type="ECO:0000256" key="6">
    <source>
        <dbReference type="SAM" id="Coils"/>
    </source>
</evidence>
<dbReference type="VEuPathDB" id="FungiDB:CC1G_01883"/>
<organism evidence="8 9">
    <name type="scientific">Coprinopsis cinerea (strain Okayama-7 / 130 / ATCC MYA-4618 / FGSC 9003)</name>
    <name type="common">Inky cap fungus</name>
    <name type="synonym">Hormographiella aspergillata</name>
    <dbReference type="NCBI Taxonomy" id="240176"/>
    <lineage>
        <taxon>Eukaryota</taxon>
        <taxon>Fungi</taxon>
        <taxon>Dikarya</taxon>
        <taxon>Basidiomycota</taxon>
        <taxon>Agaricomycotina</taxon>
        <taxon>Agaricomycetes</taxon>
        <taxon>Agaricomycetidae</taxon>
        <taxon>Agaricales</taxon>
        <taxon>Agaricineae</taxon>
        <taxon>Psathyrellaceae</taxon>
        <taxon>Coprinopsis</taxon>
    </lineage>
</organism>
<dbReference type="PANTHER" id="PTHR15263">
    <property type="entry name" value="I-KAPPA-B-LIKE PROTEIN IKBL"/>
    <property type="match status" value="1"/>
</dbReference>
<dbReference type="Proteomes" id="UP000001861">
    <property type="component" value="Unassembled WGS sequence"/>
</dbReference>
<dbReference type="InParanoid" id="A8N5V2"/>
<dbReference type="KEGG" id="cci:CC1G_01883"/>
<keyword evidence="3" id="KW-0677">Repeat</keyword>
<name>A8N5V2_COPC7</name>
<evidence type="ECO:0000256" key="4">
    <source>
        <dbReference type="ARBA" id="ARBA00023043"/>
    </source>
</evidence>
<comment type="caution">
    <text evidence="8">The sequence shown here is derived from an EMBL/GenBank/DDBJ whole genome shotgun (WGS) entry which is preliminary data.</text>
</comment>
<evidence type="ECO:0000313" key="8">
    <source>
        <dbReference type="EMBL" id="EAU91394.1"/>
    </source>
</evidence>
<dbReference type="STRING" id="240176.A8N5V2"/>
<evidence type="ECO:0000256" key="1">
    <source>
        <dbReference type="ARBA" id="ARBA00004123"/>
    </source>
</evidence>
<gene>
    <name evidence="8" type="ORF">CC1G_01883</name>
</gene>
<dbReference type="GO" id="GO:0043124">
    <property type="term" value="P:negative regulation of canonical NF-kappaB signal transduction"/>
    <property type="evidence" value="ECO:0007669"/>
    <property type="project" value="InterPro"/>
</dbReference>